<evidence type="ECO:0000313" key="2">
    <source>
        <dbReference type="EMBL" id="MBY0096656.1"/>
    </source>
</evidence>
<dbReference type="Pfam" id="PF13527">
    <property type="entry name" value="Acetyltransf_9"/>
    <property type="match status" value="1"/>
</dbReference>
<protein>
    <submittedName>
        <fullName evidence="2">Beta-lysine N-acetyltransferase</fullName>
    </submittedName>
</protein>
<dbReference type="RefSeq" id="WP_221872694.1">
    <property type="nucleotide sequence ID" value="NZ_JACWFH010000008.1"/>
</dbReference>
<dbReference type="InterPro" id="IPR022525">
    <property type="entry name" value="GNAT_AblB"/>
</dbReference>
<accession>A0ABS7K336</accession>
<dbReference type="EMBL" id="JACWFH010000008">
    <property type="protein sequence ID" value="MBY0096656.1"/>
    <property type="molecule type" value="Genomic_DNA"/>
</dbReference>
<dbReference type="Proteomes" id="UP000769780">
    <property type="component" value="Unassembled WGS sequence"/>
</dbReference>
<feature type="domain" description="N-acetyltransferase" evidence="1">
    <location>
        <begin position="130"/>
        <end position="281"/>
    </location>
</feature>
<reference evidence="2 3" key="1">
    <citation type="submission" date="2020-07" db="EMBL/GenBank/DDBJ databases">
        <title>Fungal Genomes of the International Space Station.</title>
        <authorList>
            <person name="Seuylemezian A."/>
            <person name="Singh N.K."/>
            <person name="Wood J."/>
            <person name="Venkateswaran K."/>
        </authorList>
    </citation>
    <scope>NUCLEOTIDE SEQUENCE [LARGE SCALE GENOMIC DNA]</scope>
    <source>
        <strain evidence="2 3">PL-B2</strain>
    </source>
</reference>
<dbReference type="NCBIfam" id="TIGR03827">
    <property type="entry name" value="GNAT_ablB"/>
    <property type="match status" value="1"/>
</dbReference>
<dbReference type="Gene3D" id="3.40.630.30">
    <property type="match status" value="1"/>
</dbReference>
<dbReference type="PROSITE" id="PS51186">
    <property type="entry name" value="GNAT"/>
    <property type="match status" value="1"/>
</dbReference>
<dbReference type="InterPro" id="IPR000182">
    <property type="entry name" value="GNAT_dom"/>
</dbReference>
<proteinExistence type="predicted"/>
<gene>
    <name evidence="2" type="primary">ablB</name>
    <name evidence="2" type="ORF">H0185_07530</name>
</gene>
<comment type="caution">
    <text evidence="2">The sequence shown here is derived from an EMBL/GenBank/DDBJ whole genome shotgun (WGS) entry which is preliminary data.</text>
</comment>
<keyword evidence="3" id="KW-1185">Reference proteome</keyword>
<dbReference type="SUPFAM" id="SSF55729">
    <property type="entry name" value="Acyl-CoA N-acyltransferases (Nat)"/>
    <property type="match status" value="1"/>
</dbReference>
<evidence type="ECO:0000259" key="1">
    <source>
        <dbReference type="PROSITE" id="PS51186"/>
    </source>
</evidence>
<sequence length="284" mass="33263">MEESKSIKKQHADFTMEVFLDPYNRRVRIDDYQGNIDKIIAESDILAKENNAEKLIVKSRMEHFGIFLEKGFRCEGRIEGYFLGSDCLFFTKFYSVQRKETNHWLKEEAIMHSVSLLESQSNYVHPPTQYTLKKMEEKDASRLAKLYQQVFQIYPTPLNESNYIRKTMKEGTIYYGFEYDGTIVSAASAEVNIFYKNAELTDCATLTEHRKYGLMKVLLIRLEKELKEKGIYCSYSIARSLSFGMNAALQQLGYRYQGRLINNCYIFDKLEDMNIWVKDLSLNS</sequence>
<dbReference type="InterPro" id="IPR016181">
    <property type="entry name" value="Acyl_CoA_acyltransferase"/>
</dbReference>
<name>A0ABS7K336_9BACI</name>
<evidence type="ECO:0000313" key="3">
    <source>
        <dbReference type="Proteomes" id="UP000769780"/>
    </source>
</evidence>
<organism evidence="2 3">
    <name type="scientific">Mesobacillus maritimus</name>
    <dbReference type="NCBI Taxonomy" id="1643336"/>
    <lineage>
        <taxon>Bacteria</taxon>
        <taxon>Bacillati</taxon>
        <taxon>Bacillota</taxon>
        <taxon>Bacilli</taxon>
        <taxon>Bacillales</taxon>
        <taxon>Bacillaceae</taxon>
        <taxon>Mesobacillus</taxon>
    </lineage>
</organism>